<dbReference type="AlphaFoldDB" id="A0A7R7XVT8"/>
<dbReference type="OrthoDB" id="4504286at2759"/>
<reference evidence="2" key="2">
    <citation type="submission" date="2021-02" db="EMBL/GenBank/DDBJ databases">
        <title>Aspergillus puulaauensis MK2 genome sequence.</title>
        <authorList>
            <person name="Futagami T."/>
            <person name="Mori K."/>
            <person name="Kadooka C."/>
            <person name="Tanaka T."/>
        </authorList>
    </citation>
    <scope>NUCLEOTIDE SEQUENCE</scope>
    <source>
        <strain evidence="2">MK2</strain>
    </source>
</reference>
<organism evidence="2 3">
    <name type="scientific">Aspergillus puulaauensis</name>
    <dbReference type="NCBI Taxonomy" id="1220207"/>
    <lineage>
        <taxon>Eukaryota</taxon>
        <taxon>Fungi</taxon>
        <taxon>Dikarya</taxon>
        <taxon>Ascomycota</taxon>
        <taxon>Pezizomycotina</taxon>
        <taxon>Eurotiomycetes</taxon>
        <taxon>Eurotiomycetidae</taxon>
        <taxon>Eurotiales</taxon>
        <taxon>Aspergillaceae</taxon>
        <taxon>Aspergillus</taxon>
    </lineage>
</organism>
<gene>
    <name evidence="2" type="ORF">APUU_70251A</name>
</gene>
<feature type="compositionally biased region" description="Polar residues" evidence="1">
    <location>
        <begin position="38"/>
        <end position="55"/>
    </location>
</feature>
<accession>A0A7R7XVT8</accession>
<feature type="compositionally biased region" description="Acidic residues" evidence="1">
    <location>
        <begin position="105"/>
        <end position="114"/>
    </location>
</feature>
<feature type="compositionally biased region" description="Basic and acidic residues" evidence="1">
    <location>
        <begin position="56"/>
        <end position="83"/>
    </location>
</feature>
<dbReference type="EMBL" id="AP024449">
    <property type="protein sequence ID" value="BCS28681.1"/>
    <property type="molecule type" value="Genomic_DNA"/>
</dbReference>
<reference evidence="2" key="1">
    <citation type="submission" date="2021-01" db="EMBL/GenBank/DDBJ databases">
        <authorList>
            <consortium name="Aspergillus puulaauensis MK2 genome sequencing consortium"/>
            <person name="Kazuki M."/>
            <person name="Futagami T."/>
        </authorList>
    </citation>
    <scope>NUCLEOTIDE SEQUENCE</scope>
    <source>
        <strain evidence="2">MK2</strain>
    </source>
</reference>
<dbReference type="KEGG" id="apuu:APUU_70251A"/>
<keyword evidence="3" id="KW-1185">Reference proteome</keyword>
<sequence length="153" mass="17555">MDRKDPKEHDNREGEGNDDGKDSIPETHEVQHRIAGLSISQETHNADDSTPSGSDHSTKPQEDEFKQEQEQERRRRQQARVDDELGTEDESSRTFRINTLRGDADEPDDAEEQEESRNIEPDELKNILFSFETPREVDLRVKISGDLNVTILA</sequence>
<proteinExistence type="predicted"/>
<evidence type="ECO:0000313" key="2">
    <source>
        <dbReference type="EMBL" id="BCS28681.1"/>
    </source>
</evidence>
<name>A0A7R7XVT8_9EURO</name>
<dbReference type="GeneID" id="64978678"/>
<evidence type="ECO:0000256" key="1">
    <source>
        <dbReference type="SAM" id="MobiDB-lite"/>
    </source>
</evidence>
<dbReference type="RefSeq" id="XP_041560867.1">
    <property type="nucleotide sequence ID" value="XM_041695104.1"/>
</dbReference>
<feature type="region of interest" description="Disordered" evidence="1">
    <location>
        <begin position="1"/>
        <end position="121"/>
    </location>
</feature>
<dbReference type="Proteomes" id="UP000654913">
    <property type="component" value="Chromosome 7"/>
</dbReference>
<evidence type="ECO:0000313" key="3">
    <source>
        <dbReference type="Proteomes" id="UP000654913"/>
    </source>
</evidence>
<feature type="compositionally biased region" description="Basic and acidic residues" evidence="1">
    <location>
        <begin position="1"/>
        <end position="32"/>
    </location>
</feature>
<protein>
    <submittedName>
        <fullName evidence="2">Uncharacterized protein</fullName>
    </submittedName>
</protein>